<accession>A0A6S7FQ19</accession>
<protein>
    <submittedName>
        <fullName evidence="1">Uncharacterized protein</fullName>
    </submittedName>
</protein>
<dbReference type="EMBL" id="CACRXK020000082">
    <property type="protein sequence ID" value="CAB3977966.1"/>
    <property type="molecule type" value="Genomic_DNA"/>
</dbReference>
<gene>
    <name evidence="1" type="ORF">PACLA_8A039728</name>
</gene>
<dbReference type="Proteomes" id="UP001152795">
    <property type="component" value="Unassembled WGS sequence"/>
</dbReference>
<evidence type="ECO:0000313" key="2">
    <source>
        <dbReference type="Proteomes" id="UP001152795"/>
    </source>
</evidence>
<proteinExistence type="predicted"/>
<dbReference type="AlphaFoldDB" id="A0A6S7FQ19"/>
<evidence type="ECO:0000313" key="1">
    <source>
        <dbReference type="EMBL" id="CAB3977966.1"/>
    </source>
</evidence>
<name>A0A6S7FQ19_PARCT</name>
<organism evidence="1 2">
    <name type="scientific">Paramuricea clavata</name>
    <name type="common">Red gorgonian</name>
    <name type="synonym">Violescent sea-whip</name>
    <dbReference type="NCBI Taxonomy" id="317549"/>
    <lineage>
        <taxon>Eukaryota</taxon>
        <taxon>Metazoa</taxon>
        <taxon>Cnidaria</taxon>
        <taxon>Anthozoa</taxon>
        <taxon>Octocorallia</taxon>
        <taxon>Malacalcyonacea</taxon>
        <taxon>Plexauridae</taxon>
        <taxon>Paramuricea</taxon>
    </lineage>
</organism>
<reference evidence="1" key="1">
    <citation type="submission" date="2020-04" db="EMBL/GenBank/DDBJ databases">
        <authorList>
            <person name="Alioto T."/>
            <person name="Alioto T."/>
            <person name="Gomez Garrido J."/>
        </authorList>
    </citation>
    <scope>NUCLEOTIDE SEQUENCE</scope>
    <source>
        <strain evidence="1">A484AB</strain>
    </source>
</reference>
<comment type="caution">
    <text evidence="1">The sequence shown here is derived from an EMBL/GenBank/DDBJ whole genome shotgun (WGS) entry which is preliminary data.</text>
</comment>
<sequence length="122" mass="14069">MGGFLPFSGAALITKAFGGGGGKRRRCGGRNVDREMMSRMNKQLKRQELQLERAQEELRRSRQNWGGGPRRITRYDDYDDGWYRPKRKRRPQWGGIVAGEHKLARQAAKDAIVQQALLRKTR</sequence>
<keyword evidence="2" id="KW-1185">Reference proteome</keyword>